<keyword evidence="7 13" id="KW-0648">Protein biosynthesis</keyword>
<dbReference type="Pfam" id="PF03143">
    <property type="entry name" value="GTP_EFTU_D3"/>
    <property type="match status" value="1"/>
</dbReference>
<evidence type="ECO:0000256" key="5">
    <source>
        <dbReference type="ARBA" id="ARBA00022801"/>
    </source>
</evidence>
<dbReference type="CDD" id="cd01884">
    <property type="entry name" value="EF_Tu"/>
    <property type="match status" value="1"/>
</dbReference>
<feature type="binding site" evidence="13">
    <location>
        <begin position="132"/>
        <end position="135"/>
    </location>
    <ligand>
        <name>GTP</name>
        <dbReference type="ChEBI" id="CHEBI:37565"/>
    </ligand>
</feature>
<evidence type="ECO:0000313" key="16">
    <source>
        <dbReference type="EMBL" id="KJZ81847.1"/>
    </source>
</evidence>
<dbReference type="SUPFAM" id="SSF50447">
    <property type="entry name" value="Translation proteins"/>
    <property type="match status" value="1"/>
</dbReference>
<evidence type="ECO:0000256" key="3">
    <source>
        <dbReference type="ARBA" id="ARBA00022741"/>
    </source>
</evidence>
<feature type="binding site" evidence="13">
    <location>
        <begin position="19"/>
        <end position="26"/>
    </location>
    <ligand>
        <name>GTP</name>
        <dbReference type="ChEBI" id="CHEBI:37565"/>
    </ligand>
</feature>
<evidence type="ECO:0000256" key="13">
    <source>
        <dbReference type="HAMAP-Rule" id="MF_00118"/>
    </source>
</evidence>
<dbReference type="CDD" id="cd03697">
    <property type="entry name" value="EFTU_II"/>
    <property type="match status" value="1"/>
</dbReference>
<protein>
    <recommendedName>
        <fullName evidence="9 13">Elongation factor Tu</fullName>
        <shortName evidence="13">EF-Tu</shortName>
        <ecNumber evidence="13">3.6.5.3</ecNumber>
    </recommendedName>
</protein>
<dbReference type="Gene3D" id="2.40.30.10">
    <property type="entry name" value="Translation factors"/>
    <property type="match status" value="2"/>
</dbReference>
<dbReference type="PANTHER" id="PTHR43721:SF5">
    <property type="entry name" value="ELONGATION FACTOR TU, CHLOROPLASTIC"/>
    <property type="match status" value="1"/>
</dbReference>
<dbReference type="GO" id="GO:0003924">
    <property type="term" value="F:GTPase activity"/>
    <property type="evidence" value="ECO:0007669"/>
    <property type="project" value="UniProtKB-UniRule"/>
</dbReference>
<dbReference type="EMBL" id="LVWB01000013">
    <property type="protein sequence ID" value="ONI58788.1"/>
    <property type="molecule type" value="Genomic_DNA"/>
</dbReference>
<dbReference type="EMBL" id="PKRU02000031">
    <property type="protein sequence ID" value="RPD36844.1"/>
    <property type="molecule type" value="Genomic_DNA"/>
</dbReference>
<comment type="similarity">
    <text evidence="1 13">Belongs to the TRAFAC class translation factor GTPase superfamily. Classic translation factor GTPase family. EF-Tu/EF-1A subfamily.</text>
</comment>
<keyword evidence="5 13" id="KW-0378">Hydrolase</keyword>
<organism evidence="15 20">
    <name type="scientific">Candidatus Liberibacter solanacearum</name>
    <dbReference type="NCBI Taxonomy" id="556287"/>
    <lineage>
        <taxon>Bacteria</taxon>
        <taxon>Pseudomonadati</taxon>
        <taxon>Pseudomonadota</taxon>
        <taxon>Alphaproteobacteria</taxon>
        <taxon>Hyphomicrobiales</taxon>
        <taxon>Rhizobiaceae</taxon>
        <taxon>Liberibacter</taxon>
    </lineage>
</organism>
<dbReference type="InterPro" id="IPR000795">
    <property type="entry name" value="T_Tr_GTP-bd_dom"/>
</dbReference>
<dbReference type="OrthoDB" id="9803139at2"/>
<dbReference type="CDD" id="cd03707">
    <property type="entry name" value="EFTU_III"/>
    <property type="match status" value="1"/>
</dbReference>
<dbReference type="Proteomes" id="UP000236895">
    <property type="component" value="Unassembled WGS sequence"/>
</dbReference>
<comment type="function">
    <text evidence="13">GTP hydrolase that promotes the GTP-dependent binding of aminoacyl-tRNA to the A-site of ribosomes during protein biosynthesis.</text>
</comment>
<evidence type="ECO:0000256" key="1">
    <source>
        <dbReference type="ARBA" id="ARBA00007249"/>
    </source>
</evidence>
<dbReference type="HAMAP" id="MF_00118_B">
    <property type="entry name" value="EF_Tu_B"/>
    <property type="match status" value="1"/>
</dbReference>
<keyword evidence="4 13" id="KW-0251">Elongation factor</keyword>
<dbReference type="Pfam" id="PF00009">
    <property type="entry name" value="GTP_EFTU"/>
    <property type="match status" value="1"/>
</dbReference>
<dbReference type="FunFam" id="3.40.50.300:FF:000003">
    <property type="entry name" value="Elongation factor Tu"/>
    <property type="match status" value="1"/>
</dbReference>
<evidence type="ECO:0000313" key="20">
    <source>
        <dbReference type="Proteomes" id="UP000033731"/>
    </source>
</evidence>
<name>A0A095BEU5_9HYPH</name>
<dbReference type="PANTHER" id="PTHR43721">
    <property type="entry name" value="ELONGATION FACTOR TU-RELATED"/>
    <property type="match status" value="1"/>
</dbReference>
<dbReference type="PRINTS" id="PR00315">
    <property type="entry name" value="ELONGATNFCT"/>
</dbReference>
<dbReference type="GO" id="GO:0005737">
    <property type="term" value="C:cytoplasm"/>
    <property type="evidence" value="ECO:0007669"/>
    <property type="project" value="UniProtKB-SubCell"/>
</dbReference>
<evidence type="ECO:0000313" key="21">
    <source>
        <dbReference type="Proteomes" id="UP000189542"/>
    </source>
</evidence>
<proteinExistence type="inferred from homology"/>
<evidence type="ECO:0000256" key="9">
    <source>
        <dbReference type="ARBA" id="ARBA00029554"/>
    </source>
</evidence>
<keyword evidence="3 13" id="KW-0547">Nucleotide-binding</keyword>
<dbReference type="SUPFAM" id="SSF52540">
    <property type="entry name" value="P-loop containing nucleoside triphosphate hydrolases"/>
    <property type="match status" value="1"/>
</dbReference>
<evidence type="ECO:0000313" key="15">
    <source>
        <dbReference type="EMBL" id="KJZ81371.1"/>
    </source>
</evidence>
<evidence type="ECO:0000313" key="18">
    <source>
        <dbReference type="EMBL" id="ONI60164.1"/>
    </source>
</evidence>
<dbReference type="PROSITE" id="PS00301">
    <property type="entry name" value="G_TR_1"/>
    <property type="match status" value="1"/>
</dbReference>
<dbReference type="EC" id="3.6.5.3" evidence="13"/>
<evidence type="ECO:0000256" key="12">
    <source>
        <dbReference type="ARBA" id="ARBA00064283"/>
    </source>
</evidence>
<dbReference type="GO" id="GO:0005525">
    <property type="term" value="F:GTP binding"/>
    <property type="evidence" value="ECO:0007669"/>
    <property type="project" value="UniProtKB-UniRule"/>
</dbReference>
<feature type="domain" description="Tr-type G" evidence="14">
    <location>
        <begin position="10"/>
        <end position="202"/>
    </location>
</feature>
<keyword evidence="13" id="KW-0963">Cytoplasm</keyword>
<dbReference type="EMBL" id="LVWB01000004">
    <property type="protein sequence ID" value="ONI60164.1"/>
    <property type="molecule type" value="Genomic_DNA"/>
</dbReference>
<dbReference type="InterPro" id="IPR031157">
    <property type="entry name" value="G_TR_CS"/>
</dbReference>
<dbReference type="PROSITE" id="PS51722">
    <property type="entry name" value="G_TR_2"/>
    <property type="match status" value="1"/>
</dbReference>
<evidence type="ECO:0000313" key="17">
    <source>
        <dbReference type="EMBL" id="ONI58788.1"/>
    </source>
</evidence>
<dbReference type="InterPro" id="IPR004161">
    <property type="entry name" value="EFTu-like_2"/>
</dbReference>
<dbReference type="AlphaFoldDB" id="A0A095BEU5"/>
<accession>A0A095BEU5</accession>
<dbReference type="EMBL" id="JMTK01000002">
    <property type="protein sequence ID" value="KJZ81847.1"/>
    <property type="molecule type" value="Genomic_DNA"/>
</dbReference>
<dbReference type="NCBIfam" id="NF009373">
    <property type="entry name" value="PRK12736.1"/>
    <property type="match status" value="1"/>
</dbReference>
<dbReference type="Gene3D" id="3.40.50.300">
    <property type="entry name" value="P-loop containing nucleotide triphosphate hydrolases"/>
    <property type="match status" value="1"/>
</dbReference>
<dbReference type="SUPFAM" id="SSF50465">
    <property type="entry name" value="EF-Tu/eEF-1alpha/eIF2-gamma C-terminal domain"/>
    <property type="match status" value="1"/>
</dbReference>
<dbReference type="NCBIfam" id="NF000766">
    <property type="entry name" value="PRK00049.1"/>
    <property type="match status" value="1"/>
</dbReference>
<sequence>MAEKRFIRDKESLGISTIGHVDHGKTTLTAAITKYYSDEQKAYGEIDSAPEERVRGITISTAHVHYQTAKRFYGHIDCPGHADYVKNMITGATQADGAILVCSAYDGPKPQTKEHILLARQVGISSIVVYMNKVDTVDDPELLDLVELEIRELLSYYDFPGDEVPVIRGSALCALNGENKELGEDSIHALMEAVDNYIPTPSRLTDEPFLMHVESSCTIGGRGTVATGRVKRGKLVAGSDIEIIGMGCKTLKAKCTDMEMFRQKLDEAIAGDNVGLLLRGVDRADVQRGRVICAPGSIKEYSKFEASVYILKKEEGGRHTGFLGNYRPQFFMDTADVTGKIILPPESKAVMPGDRVTLEIELISPIAMEANQRFSIREGGKTIGAGIVSKIIG</sequence>
<dbReference type="InterPro" id="IPR041709">
    <property type="entry name" value="EF-Tu_GTP-bd"/>
</dbReference>
<dbReference type="InterPro" id="IPR004160">
    <property type="entry name" value="Transl_elong_EFTu/EF1A_C"/>
</dbReference>
<evidence type="ECO:0000256" key="11">
    <source>
        <dbReference type="ARBA" id="ARBA00063778"/>
    </source>
</evidence>
<dbReference type="InterPro" id="IPR050055">
    <property type="entry name" value="EF-Tu_GTPase"/>
</dbReference>
<feature type="binding site" evidence="13">
    <location>
        <position position="26"/>
    </location>
    <ligand>
        <name>Mg(2+)</name>
        <dbReference type="ChEBI" id="CHEBI:18420"/>
    </ligand>
</feature>
<dbReference type="Proteomes" id="UP000033731">
    <property type="component" value="Unassembled WGS sequence"/>
</dbReference>
<evidence type="ECO:0000259" key="14">
    <source>
        <dbReference type="PROSITE" id="PS51722"/>
    </source>
</evidence>
<evidence type="ECO:0000313" key="19">
    <source>
        <dbReference type="EMBL" id="RPD36844.1"/>
    </source>
</evidence>
<dbReference type="InterPro" id="IPR027417">
    <property type="entry name" value="P-loop_NTPase"/>
</dbReference>
<reference evidence="15 20" key="1">
    <citation type="journal article" date="2015" name="Phytopathology">
        <title>Genomes of Candidatus Liberibacter solanacearum haplotype A from New Zealand and the USA suggest significant genome plasticity in the species.</title>
        <authorList>
            <person name="Thompson S.M."/>
            <person name="Johnson C.P."/>
            <person name="Lu A.Y."/>
            <person name="Frampton R.A."/>
            <person name="Sullivan K.L."/>
            <person name="Fiers M.W."/>
            <person name="Crowhurst R.N."/>
            <person name="Pitman A.R."/>
            <person name="Scott I."/>
            <person name="Gudmestad N.C."/>
            <person name="Smith G.R."/>
        </authorList>
    </citation>
    <scope>NUCLEOTIDE SEQUENCE [LARGE SCALE GENOMIC DNA]</scope>
    <source>
        <strain evidence="15 20">LsoNZ1</strain>
    </source>
</reference>
<dbReference type="PATRIC" id="fig|556287.8.peg.1266"/>
<comment type="catalytic activity">
    <reaction evidence="13">
        <text>GTP + H2O = GDP + phosphate + H(+)</text>
        <dbReference type="Rhea" id="RHEA:19669"/>
        <dbReference type="ChEBI" id="CHEBI:15377"/>
        <dbReference type="ChEBI" id="CHEBI:15378"/>
        <dbReference type="ChEBI" id="CHEBI:37565"/>
        <dbReference type="ChEBI" id="CHEBI:43474"/>
        <dbReference type="ChEBI" id="CHEBI:58189"/>
        <dbReference type="EC" id="3.6.5.3"/>
    </reaction>
</comment>
<evidence type="ECO:0000256" key="6">
    <source>
        <dbReference type="ARBA" id="ARBA00022842"/>
    </source>
</evidence>
<keyword evidence="2 13" id="KW-0479">Metal-binding</keyword>
<dbReference type="FunFam" id="2.40.30.10:FF:000001">
    <property type="entry name" value="Elongation factor Tu"/>
    <property type="match status" value="1"/>
</dbReference>
<reference evidence="17 21" key="2">
    <citation type="journal article" date="2017" name="PLoS ONE">
        <title>Genomic sequence of 'Candidatus Liberibacter solanacearum' haplotype C and its comparison with haplotype A and B genomes.</title>
        <authorList>
            <person name="Wang J."/>
            <person name="Haapalainen M."/>
            <person name="Schott T."/>
            <person name="Thompson S.M."/>
            <person name="Smith G.R."/>
            <person name="Nissinen A.I."/>
            <person name="Pirhonen M."/>
        </authorList>
    </citation>
    <scope>NUCLEOTIDE SEQUENCE [LARGE SCALE GENOMIC DNA]</scope>
    <source>
        <strain evidence="17 21">FIN111</strain>
    </source>
</reference>
<dbReference type="GO" id="GO:0000287">
    <property type="term" value="F:magnesium ion binding"/>
    <property type="evidence" value="ECO:0007669"/>
    <property type="project" value="UniProtKB-UniRule"/>
</dbReference>
<comment type="caution">
    <text evidence="15">The sequence shown here is derived from an EMBL/GenBank/DDBJ whole genome shotgun (WGS) entry which is preliminary data.</text>
</comment>
<evidence type="ECO:0000256" key="10">
    <source>
        <dbReference type="ARBA" id="ARBA00058140"/>
    </source>
</evidence>
<evidence type="ECO:0000256" key="8">
    <source>
        <dbReference type="ARBA" id="ARBA00023134"/>
    </source>
</evidence>
<dbReference type="InterPro" id="IPR005225">
    <property type="entry name" value="Small_GTP-bd"/>
</dbReference>
<comment type="subcellular location">
    <subcellularLocation>
        <location evidence="13">Cytoplasm</location>
    </subcellularLocation>
</comment>
<evidence type="ECO:0000313" key="22">
    <source>
        <dbReference type="Proteomes" id="UP000236895"/>
    </source>
</evidence>
<keyword evidence="8 13" id="KW-0342">GTP-binding</keyword>
<reference evidence="19 22" key="3">
    <citation type="submission" date="2018-11" db="EMBL/GenBank/DDBJ databases">
        <title>Genome Analysis of Haplotype D of Candidatus Liberibacter Solanacearum.</title>
        <authorList>
            <person name="Katsir L."/>
            <person name="Ruan Z."/>
            <person name="Santos Garcia D."/>
            <person name="Piasezky A."/>
            <person name="Jiang J."/>
            <person name="Sela N."/>
            <person name="Freilich S."/>
            <person name="Bahar O."/>
        </authorList>
    </citation>
    <scope>NUCLEOTIDE SEQUENCE [LARGE SCALE GENOMIC DNA]</scope>
    <source>
        <strain evidence="22">haplotype D1</strain>
        <strain evidence="19">ISR100</strain>
    </source>
</reference>
<dbReference type="InterPro" id="IPR009001">
    <property type="entry name" value="Transl_elong_EF1A/Init_IF2_C"/>
</dbReference>
<comment type="function">
    <text evidence="10">May play an important regulatory role in cell growth and in the bacterial response to nutrient deprivation.</text>
</comment>
<keyword evidence="20" id="KW-1185">Reference proteome</keyword>
<evidence type="ECO:0000256" key="4">
    <source>
        <dbReference type="ARBA" id="ARBA00022768"/>
    </source>
</evidence>
<dbReference type="Pfam" id="PF03144">
    <property type="entry name" value="GTP_EFTU_D2"/>
    <property type="match status" value="1"/>
</dbReference>
<dbReference type="InterPro" id="IPR009000">
    <property type="entry name" value="Transl_B-barrel_sf"/>
</dbReference>
<dbReference type="NCBIfam" id="TIGR00485">
    <property type="entry name" value="EF-Tu"/>
    <property type="match status" value="1"/>
</dbReference>
<evidence type="ECO:0000256" key="2">
    <source>
        <dbReference type="ARBA" id="ARBA00022723"/>
    </source>
</evidence>
<dbReference type="RefSeq" id="WP_034442639.1">
    <property type="nucleotide sequence ID" value="NZ_CAXYJJ010000039.1"/>
</dbReference>
<evidence type="ECO:0000256" key="7">
    <source>
        <dbReference type="ARBA" id="ARBA00022917"/>
    </source>
</evidence>
<dbReference type="Proteomes" id="UP000189542">
    <property type="component" value="Unassembled WGS sequence"/>
</dbReference>
<dbReference type="EMBL" id="JMTK01000005">
    <property type="protein sequence ID" value="KJZ81371.1"/>
    <property type="molecule type" value="Genomic_DNA"/>
</dbReference>
<gene>
    <name evidence="13 19" type="primary">tuf</name>
    <name evidence="18" type="ORF">AYO25_01065</name>
    <name evidence="17" type="ORF">AYO25_04275</name>
    <name evidence="19" type="ORF">C0030_005595</name>
    <name evidence="16" type="ORF">DJ66_0574</name>
    <name evidence="15" type="ORF">DJ66_1266</name>
</gene>
<dbReference type="GO" id="GO:0003746">
    <property type="term" value="F:translation elongation factor activity"/>
    <property type="evidence" value="ECO:0007669"/>
    <property type="project" value="UniProtKB-UniRule"/>
</dbReference>
<dbReference type="NCBIfam" id="NF009372">
    <property type="entry name" value="PRK12735.1"/>
    <property type="match status" value="1"/>
</dbReference>
<dbReference type="InterPro" id="IPR033720">
    <property type="entry name" value="EFTU_2"/>
</dbReference>
<dbReference type="InterPro" id="IPR004541">
    <property type="entry name" value="Transl_elong_EFTu/EF1A_bac/org"/>
</dbReference>
<dbReference type="NCBIfam" id="TIGR00231">
    <property type="entry name" value="small_GTP"/>
    <property type="match status" value="1"/>
</dbReference>
<feature type="binding site" evidence="13">
    <location>
        <begin position="77"/>
        <end position="81"/>
    </location>
    <ligand>
        <name>GTP</name>
        <dbReference type="ChEBI" id="CHEBI:37565"/>
    </ligand>
</feature>
<comment type="subunit">
    <text evidence="12">(Microbial infection) Upon infection by bacteriophage Qbeta, part of the viral RNA-dependent RNA polymerase complex, the other subunits are the viral replicase catalytic subunit (AC P14647), host ribosomal protein S1 and EF-Ts.</text>
</comment>
<keyword evidence="6 13" id="KW-0460">Magnesium</keyword>
<comment type="subunit">
    <text evidence="11">Monomer. Heterotetramer composed of two EF-Ts.EF-Tu dimer complexes.</text>
</comment>